<proteinExistence type="predicted"/>
<evidence type="ECO:0000313" key="1">
    <source>
        <dbReference type="EMBL" id="OJA12877.1"/>
    </source>
</evidence>
<dbReference type="AlphaFoldDB" id="A0A1J8PVH4"/>
<name>A0A1J8PVH4_9AGAM</name>
<organism evidence="1 2">
    <name type="scientific">Rhizopogon vesiculosus</name>
    <dbReference type="NCBI Taxonomy" id="180088"/>
    <lineage>
        <taxon>Eukaryota</taxon>
        <taxon>Fungi</taxon>
        <taxon>Dikarya</taxon>
        <taxon>Basidiomycota</taxon>
        <taxon>Agaricomycotina</taxon>
        <taxon>Agaricomycetes</taxon>
        <taxon>Agaricomycetidae</taxon>
        <taxon>Boletales</taxon>
        <taxon>Suillineae</taxon>
        <taxon>Rhizopogonaceae</taxon>
        <taxon>Rhizopogon</taxon>
    </lineage>
</organism>
<evidence type="ECO:0000313" key="2">
    <source>
        <dbReference type="Proteomes" id="UP000183567"/>
    </source>
</evidence>
<comment type="caution">
    <text evidence="1">The sequence shown here is derived from an EMBL/GenBank/DDBJ whole genome shotgun (WGS) entry which is preliminary data.</text>
</comment>
<reference evidence="1 2" key="1">
    <citation type="submission" date="2016-03" db="EMBL/GenBank/DDBJ databases">
        <title>Comparative genomics of the ectomycorrhizal sister species Rhizopogon vinicolor and Rhizopogon vesiculosus (Basidiomycota: Boletales) reveals a divergence of the mating type B locus.</title>
        <authorList>
            <person name="Mujic A.B."/>
            <person name="Kuo A."/>
            <person name="Tritt A."/>
            <person name="Lipzen A."/>
            <person name="Chen C."/>
            <person name="Johnson J."/>
            <person name="Sharma A."/>
            <person name="Barry K."/>
            <person name="Grigoriev I.V."/>
            <person name="Spatafora J.W."/>
        </authorList>
    </citation>
    <scope>NUCLEOTIDE SEQUENCE [LARGE SCALE GENOMIC DNA]</scope>
    <source>
        <strain evidence="1 2">AM-OR11-056</strain>
    </source>
</reference>
<dbReference type="EMBL" id="LVVM01004461">
    <property type="protein sequence ID" value="OJA12877.1"/>
    <property type="molecule type" value="Genomic_DNA"/>
</dbReference>
<keyword evidence="2" id="KW-1185">Reference proteome</keyword>
<accession>A0A1J8PVH4</accession>
<sequence length="32" mass="3774">MMVRTTALMLGLGIHRRTLKYLDWGQQVLQED</sequence>
<protein>
    <submittedName>
        <fullName evidence="1">Uncharacterized protein</fullName>
    </submittedName>
</protein>
<dbReference type="Proteomes" id="UP000183567">
    <property type="component" value="Unassembled WGS sequence"/>
</dbReference>
<gene>
    <name evidence="1" type="ORF">AZE42_02892</name>
</gene>